<evidence type="ECO:0000256" key="4">
    <source>
        <dbReference type="ARBA" id="ARBA00023136"/>
    </source>
</evidence>
<dbReference type="STRING" id="745368.SAMN02745178_00196"/>
<reference evidence="6 7" key="1">
    <citation type="submission" date="2017-02" db="EMBL/GenBank/DDBJ databases">
        <authorList>
            <person name="Peterson S.W."/>
        </authorList>
    </citation>
    <scope>NUCLEOTIDE SEQUENCE [LARGE SCALE GENOMIC DNA]</scope>
    <source>
        <strain evidence="6 7">ATCC 27749</strain>
    </source>
</reference>
<evidence type="ECO:0000313" key="6">
    <source>
        <dbReference type="EMBL" id="SKA73690.1"/>
    </source>
</evidence>
<gene>
    <name evidence="6" type="ORF">SAMN02745178_00196</name>
</gene>
<dbReference type="GO" id="GO:0016020">
    <property type="term" value="C:membrane"/>
    <property type="evidence" value="ECO:0007669"/>
    <property type="project" value="UniProtKB-SubCell"/>
</dbReference>
<protein>
    <submittedName>
        <fullName evidence="6">Colicin V production protein</fullName>
    </submittedName>
</protein>
<evidence type="ECO:0000256" key="2">
    <source>
        <dbReference type="ARBA" id="ARBA00022692"/>
    </source>
</evidence>
<dbReference type="InterPro" id="IPR003825">
    <property type="entry name" value="Colicin-V_CvpA"/>
</dbReference>
<keyword evidence="4 5" id="KW-0472">Membrane</keyword>
<feature type="transmembrane region" description="Helical" evidence="5">
    <location>
        <begin position="29"/>
        <end position="49"/>
    </location>
</feature>
<dbReference type="GO" id="GO:0009403">
    <property type="term" value="P:toxin biosynthetic process"/>
    <property type="evidence" value="ECO:0007669"/>
    <property type="project" value="InterPro"/>
</dbReference>
<keyword evidence="7" id="KW-1185">Reference proteome</keyword>
<organism evidence="6 7">
    <name type="scientific">Gemmiger formicilis</name>
    <dbReference type="NCBI Taxonomy" id="745368"/>
    <lineage>
        <taxon>Bacteria</taxon>
        <taxon>Bacillati</taxon>
        <taxon>Bacillota</taxon>
        <taxon>Clostridia</taxon>
        <taxon>Eubacteriales</taxon>
        <taxon>Gemmiger</taxon>
    </lineage>
</organism>
<dbReference type="Pfam" id="PF02674">
    <property type="entry name" value="Colicin_V"/>
    <property type="match status" value="1"/>
</dbReference>
<keyword evidence="2 5" id="KW-0812">Transmembrane</keyword>
<dbReference type="Proteomes" id="UP000190286">
    <property type="component" value="Unassembled WGS sequence"/>
</dbReference>
<proteinExistence type="predicted"/>
<evidence type="ECO:0000256" key="1">
    <source>
        <dbReference type="ARBA" id="ARBA00004141"/>
    </source>
</evidence>
<feature type="transmembrane region" description="Helical" evidence="5">
    <location>
        <begin position="6"/>
        <end position="22"/>
    </location>
</feature>
<evidence type="ECO:0000256" key="5">
    <source>
        <dbReference type="SAM" id="Phobius"/>
    </source>
</evidence>
<evidence type="ECO:0000313" key="7">
    <source>
        <dbReference type="Proteomes" id="UP000190286"/>
    </source>
</evidence>
<accession>A0A1T4W8T8</accession>
<dbReference type="EMBL" id="FUYF01000001">
    <property type="protein sequence ID" value="SKA73690.1"/>
    <property type="molecule type" value="Genomic_DNA"/>
</dbReference>
<evidence type="ECO:0000256" key="3">
    <source>
        <dbReference type="ARBA" id="ARBA00022989"/>
    </source>
</evidence>
<dbReference type="AlphaFoldDB" id="A0A1T4W8T8"/>
<feature type="transmembrane region" description="Helical" evidence="5">
    <location>
        <begin position="167"/>
        <end position="189"/>
    </location>
</feature>
<comment type="subcellular location">
    <subcellularLocation>
        <location evidence="1">Membrane</location>
        <topology evidence="1">Multi-pass membrane protein</topology>
    </subcellularLocation>
</comment>
<sequence length="223" mass="23927">MSFSPALVYDFIFLAVFSFAAVKSWQKGFLAGLTELIGAVLGVGIASWGSRTLAPEVYLSFFSDSVSTRVEQAVAQSGGDIAAAVQGLDFLPESIRAALAAGLQTAGDQLPEKINALLEPLFLPLVQALLFVLLCMIVRWVFALLVRLMRGVNLIPLVGGANRLLGLVLGLVTGAFDCWLLALLLWFAASITTGQIDWLTTGVLQRSVGYSLFGAFNPFLLHY</sequence>
<feature type="transmembrane region" description="Helical" evidence="5">
    <location>
        <begin position="121"/>
        <end position="146"/>
    </location>
</feature>
<dbReference type="RefSeq" id="WP_078783215.1">
    <property type="nucleotide sequence ID" value="NZ_DBFEFA010000088.1"/>
</dbReference>
<dbReference type="OrthoDB" id="1852990at2"/>
<keyword evidence="3 5" id="KW-1133">Transmembrane helix</keyword>
<dbReference type="GeneID" id="93336696"/>
<name>A0A1T4W8T8_9FIRM</name>